<feature type="compositionally biased region" description="Basic and acidic residues" evidence="1">
    <location>
        <begin position="1"/>
        <end position="12"/>
    </location>
</feature>
<dbReference type="AlphaFoldDB" id="A0ABD5X123"/>
<dbReference type="Proteomes" id="UP001596388">
    <property type="component" value="Unassembled WGS sequence"/>
</dbReference>
<proteinExistence type="predicted"/>
<keyword evidence="3" id="KW-1185">Reference proteome</keyword>
<dbReference type="EMBL" id="JBHTAG010000003">
    <property type="protein sequence ID" value="MFC7097918.1"/>
    <property type="molecule type" value="Genomic_DNA"/>
</dbReference>
<sequence length="67" mass="7434">MPDPVDPPKSDPLDVDDDADVMPRPYADLVHGVMEARGCSKPDAEAWVDEQGREAAERFLLARWAGR</sequence>
<organism evidence="2 3">
    <name type="scientific">Halobaculum marinum</name>
    <dbReference type="NCBI Taxonomy" id="3031996"/>
    <lineage>
        <taxon>Archaea</taxon>
        <taxon>Methanobacteriati</taxon>
        <taxon>Methanobacteriota</taxon>
        <taxon>Stenosarchaea group</taxon>
        <taxon>Halobacteria</taxon>
        <taxon>Halobacteriales</taxon>
        <taxon>Haloferacaceae</taxon>
        <taxon>Halobaculum</taxon>
    </lineage>
</organism>
<dbReference type="RefSeq" id="WP_276237588.1">
    <property type="nucleotide sequence ID" value="NZ_CP119989.1"/>
</dbReference>
<protein>
    <submittedName>
        <fullName evidence="2">Uncharacterized protein</fullName>
    </submittedName>
</protein>
<dbReference type="GeneID" id="79271166"/>
<evidence type="ECO:0000256" key="1">
    <source>
        <dbReference type="SAM" id="MobiDB-lite"/>
    </source>
</evidence>
<reference evidence="2 3" key="1">
    <citation type="journal article" date="2019" name="Int. J. Syst. Evol. Microbiol.">
        <title>The Global Catalogue of Microorganisms (GCM) 10K type strain sequencing project: providing services to taxonomists for standard genome sequencing and annotation.</title>
        <authorList>
            <consortium name="The Broad Institute Genomics Platform"/>
            <consortium name="The Broad Institute Genome Sequencing Center for Infectious Disease"/>
            <person name="Wu L."/>
            <person name="Ma J."/>
        </authorList>
    </citation>
    <scope>NUCLEOTIDE SEQUENCE [LARGE SCALE GENOMIC DNA]</scope>
    <source>
        <strain evidence="2 3">DT55</strain>
    </source>
</reference>
<name>A0ABD5X123_9EURY</name>
<evidence type="ECO:0000313" key="3">
    <source>
        <dbReference type="Proteomes" id="UP001596388"/>
    </source>
</evidence>
<evidence type="ECO:0000313" key="2">
    <source>
        <dbReference type="EMBL" id="MFC7097918.1"/>
    </source>
</evidence>
<comment type="caution">
    <text evidence="2">The sequence shown here is derived from an EMBL/GenBank/DDBJ whole genome shotgun (WGS) entry which is preliminary data.</text>
</comment>
<accession>A0ABD5X123</accession>
<gene>
    <name evidence="2" type="ORF">ACFQKD_11440</name>
</gene>
<feature type="region of interest" description="Disordered" evidence="1">
    <location>
        <begin position="1"/>
        <end position="20"/>
    </location>
</feature>